<keyword evidence="2" id="KW-0408">Iron</keyword>
<organism evidence="3 4">
    <name type="scientific">Nocardioides marmoribigeumensis</name>
    <dbReference type="NCBI Taxonomy" id="433649"/>
    <lineage>
        <taxon>Bacteria</taxon>
        <taxon>Bacillati</taxon>
        <taxon>Actinomycetota</taxon>
        <taxon>Actinomycetes</taxon>
        <taxon>Propionibacteriales</taxon>
        <taxon>Nocardioidaceae</taxon>
        <taxon>Nocardioides</taxon>
    </lineage>
</organism>
<keyword evidence="2" id="KW-0560">Oxidoreductase</keyword>
<dbReference type="InterPro" id="IPR036396">
    <property type="entry name" value="Cyt_P450_sf"/>
</dbReference>
<dbReference type="PROSITE" id="PS00086">
    <property type="entry name" value="CYTOCHROME_P450"/>
    <property type="match status" value="1"/>
</dbReference>
<dbReference type="Proteomes" id="UP001183648">
    <property type="component" value="Unassembled WGS sequence"/>
</dbReference>
<comment type="caution">
    <text evidence="3">The sequence shown here is derived from an EMBL/GenBank/DDBJ whole genome shotgun (WGS) entry which is preliminary data.</text>
</comment>
<dbReference type="PRINTS" id="PR00359">
    <property type="entry name" value="BP450"/>
</dbReference>
<evidence type="ECO:0000313" key="4">
    <source>
        <dbReference type="Proteomes" id="UP001183648"/>
    </source>
</evidence>
<dbReference type="Gene3D" id="1.10.630.10">
    <property type="entry name" value="Cytochrome P450"/>
    <property type="match status" value="1"/>
</dbReference>
<evidence type="ECO:0000256" key="2">
    <source>
        <dbReference type="RuleBase" id="RU000461"/>
    </source>
</evidence>
<keyword evidence="2" id="KW-0349">Heme</keyword>
<evidence type="ECO:0000313" key="3">
    <source>
        <dbReference type="EMBL" id="MDR7362438.1"/>
    </source>
</evidence>
<dbReference type="InterPro" id="IPR002397">
    <property type="entry name" value="Cyt_P450_B"/>
</dbReference>
<dbReference type="InterPro" id="IPR001128">
    <property type="entry name" value="Cyt_P450"/>
</dbReference>
<dbReference type="Pfam" id="PF00067">
    <property type="entry name" value="p450"/>
    <property type="match status" value="1"/>
</dbReference>
<accession>A0ABU2BUX6</accession>
<proteinExistence type="inferred from homology"/>
<dbReference type="SUPFAM" id="SSF48264">
    <property type="entry name" value="Cytochrome P450"/>
    <property type="match status" value="1"/>
</dbReference>
<keyword evidence="2" id="KW-0503">Monooxygenase</keyword>
<keyword evidence="2" id="KW-0479">Metal-binding</keyword>
<dbReference type="PANTHER" id="PTHR46696:SF1">
    <property type="entry name" value="CYTOCHROME P450 YJIB-RELATED"/>
    <property type="match status" value="1"/>
</dbReference>
<comment type="similarity">
    <text evidence="1 2">Belongs to the cytochrome P450 family.</text>
</comment>
<reference evidence="3 4" key="1">
    <citation type="submission" date="2023-07" db="EMBL/GenBank/DDBJ databases">
        <title>Sequencing the genomes of 1000 actinobacteria strains.</title>
        <authorList>
            <person name="Klenk H.-P."/>
        </authorList>
    </citation>
    <scope>NUCLEOTIDE SEQUENCE [LARGE SCALE GENOMIC DNA]</scope>
    <source>
        <strain evidence="3 4">DSM 19426</strain>
    </source>
</reference>
<name>A0ABU2BUX6_9ACTN</name>
<gene>
    <name evidence="3" type="ORF">J2S63_001991</name>
</gene>
<dbReference type="EMBL" id="JAVDYG010000001">
    <property type="protein sequence ID" value="MDR7362438.1"/>
    <property type="molecule type" value="Genomic_DNA"/>
</dbReference>
<keyword evidence="4" id="KW-1185">Reference proteome</keyword>
<protein>
    <submittedName>
        <fullName evidence="3">Cytochrome P450</fullName>
    </submittedName>
</protein>
<sequence>MERPELAERAVEETLRFDSSVVAWRRKTLREVRIAGVKVPAGAQVLMLLGAANRDPEVFEDPEAFHLHRENAGDHLSFGHGIHFCLGSALARLEARVVLRVLAARLPDLRLRQPQQLQFVPNIAFRAPTSLQVVWTPR</sequence>
<dbReference type="InterPro" id="IPR017972">
    <property type="entry name" value="Cyt_P450_CS"/>
</dbReference>
<evidence type="ECO:0000256" key="1">
    <source>
        <dbReference type="ARBA" id="ARBA00010617"/>
    </source>
</evidence>
<dbReference type="PANTHER" id="PTHR46696">
    <property type="entry name" value="P450, PUTATIVE (EUROFUNG)-RELATED"/>
    <property type="match status" value="1"/>
</dbReference>